<dbReference type="OrthoDB" id="470139at2"/>
<evidence type="ECO:0000313" key="4">
    <source>
        <dbReference type="Proteomes" id="UP000184226"/>
    </source>
</evidence>
<dbReference type="Pfam" id="PF06527">
    <property type="entry name" value="TniQ"/>
    <property type="match status" value="1"/>
</dbReference>
<accession>A0A1M5S7J9</accession>
<sequence length="600" mass="68702">MPLLPFRLQPYPDELLCSWLARLAHHNGSGAWRPFLEATIHNRRMQHPMLGMVSYSDELENLLNALGTNYFTAMMELTTLPYWLAFDSPENLDNKSMASNPTRQIRIQRKKPTTHGIHQTGSKHTAGLADTARLCPACLDDDCRRYGEPYWHRIHQLPNVFVCASHGCILLSACPECNQTIVPLSSRLLDLPKLQCSCGYSLGRSQIQPPTIPAMYKQLVDVSVAALNNECRKWSYADIRHYFELKMNERNGLNSYKKILCSAFELEQPPLGQPLRLYINDRSVVTFRPYFSVARSSDFCALMVALNLDFKQISRELADRTFPGPEHSTPRPKMVRQTLTREVARQRMRQFMSEHRGCSPSNSKVLYWFLKLFDEQWLSKNFVVTTTINPTVGQDRKNLIEVFMQQQFSRDKIRERLMNSPAGVRASLRDEVWLKNKLHELDVRKKEHRTARRIQNVASRVIVLHAVLQQILAAQDWPVRINGAVLGQKAGLSSSQAQGAIRRDPGLRRAVEAANESKTERQIIWAARQFQGEGHSISLKQILRRARLPTLLQNFDMARKARDGLSMTQHRDLAPPRPEYCSLTGNTDAAKCAMHPIELR</sequence>
<evidence type="ECO:0000313" key="2">
    <source>
        <dbReference type="EMBL" id="SHH03183.1"/>
    </source>
</evidence>
<gene>
    <name evidence="2" type="ORF">SAMN04488135_1023</name>
    <name evidence="3" type="ORF">SAMN04488135_1033</name>
</gene>
<reference evidence="3 4" key="1">
    <citation type="submission" date="2016-11" db="EMBL/GenBank/DDBJ databases">
        <authorList>
            <person name="Jaros S."/>
            <person name="Januszkiewicz K."/>
            <person name="Wedrychowicz H."/>
        </authorList>
    </citation>
    <scope>NUCLEOTIDE SEQUENCE [LARGE SCALE GENOMIC DNA]</scope>
    <source>
        <strain evidence="3 4">CGMCC 1.10190</strain>
    </source>
</reference>
<proteinExistence type="predicted"/>
<organism evidence="3 4">
    <name type="scientific">Pollutimonas bauzanensis</name>
    <dbReference type="NCBI Taxonomy" id="658167"/>
    <lineage>
        <taxon>Bacteria</taxon>
        <taxon>Pseudomonadati</taxon>
        <taxon>Pseudomonadota</taxon>
        <taxon>Betaproteobacteria</taxon>
        <taxon>Burkholderiales</taxon>
        <taxon>Alcaligenaceae</taxon>
        <taxon>Pollutimonas</taxon>
    </lineage>
</organism>
<dbReference type="EMBL" id="FQXE01000003">
    <property type="protein sequence ID" value="SHH34449.1"/>
    <property type="molecule type" value="Genomic_DNA"/>
</dbReference>
<keyword evidence="4" id="KW-1185">Reference proteome</keyword>
<evidence type="ECO:0000313" key="3">
    <source>
        <dbReference type="EMBL" id="SHH34449.1"/>
    </source>
</evidence>
<dbReference type="Proteomes" id="UP000184226">
    <property type="component" value="Unassembled WGS sequence"/>
</dbReference>
<dbReference type="EMBL" id="FQXE01000002">
    <property type="protein sequence ID" value="SHH03183.1"/>
    <property type="molecule type" value="Genomic_DNA"/>
</dbReference>
<evidence type="ECO:0000259" key="1">
    <source>
        <dbReference type="Pfam" id="PF06527"/>
    </source>
</evidence>
<feature type="domain" description="TniQ" evidence="1">
    <location>
        <begin position="5"/>
        <end position="170"/>
    </location>
</feature>
<dbReference type="STRING" id="658167.SAMN04488135_1023"/>
<dbReference type="AlphaFoldDB" id="A0A1M5S7J9"/>
<name>A0A1M5S7J9_9BURK</name>
<dbReference type="InterPro" id="IPR009492">
    <property type="entry name" value="TniQ"/>
</dbReference>
<protein>
    <submittedName>
        <fullName evidence="3">TniQ protein</fullName>
    </submittedName>
</protein>